<evidence type="ECO:0000256" key="7">
    <source>
        <dbReference type="ARBA" id="ARBA00023229"/>
    </source>
</evidence>
<dbReference type="Proteomes" id="UP000183687">
    <property type="component" value="Unassembled WGS sequence"/>
</dbReference>
<feature type="binding site" evidence="9">
    <location>
        <position position="223"/>
    </location>
    <ligand>
        <name>1-deoxy-D-xylulose 5-phosphate</name>
        <dbReference type="ChEBI" id="CHEBI:57792"/>
    </ligand>
</feature>
<comment type="caution">
    <text evidence="9">Lacks conserved residue(s) required for the propagation of feature annotation.</text>
</comment>
<name>A0AB38A4I4_9ACTN</name>
<accession>A0AB38A4I4</accession>
<feature type="binding site" evidence="9">
    <location>
        <position position="210"/>
    </location>
    <ligand>
        <name>1-deoxy-D-xylulose 5-phosphate</name>
        <dbReference type="ChEBI" id="CHEBI:57792"/>
    </ligand>
</feature>
<keyword evidence="3 9" id="KW-0479">Metal-binding</keyword>
<evidence type="ECO:0000313" key="14">
    <source>
        <dbReference type="Proteomes" id="UP000183687"/>
    </source>
</evidence>
<feature type="binding site" evidence="9">
    <location>
        <position position="25"/>
    </location>
    <ligand>
        <name>NADPH</name>
        <dbReference type="ChEBI" id="CHEBI:57783"/>
    </ligand>
</feature>
<reference evidence="13 14" key="1">
    <citation type="submission" date="2016-10" db="EMBL/GenBank/DDBJ databases">
        <authorList>
            <person name="Varghese N."/>
            <person name="Submissions S."/>
        </authorList>
    </citation>
    <scope>NUCLEOTIDE SEQUENCE [LARGE SCALE GENOMIC DNA]</scope>
    <source>
        <strain evidence="13 14">DSM 20586</strain>
    </source>
</reference>
<dbReference type="EC" id="1.1.1.267" evidence="9"/>
<dbReference type="Pfam" id="PF13288">
    <property type="entry name" value="DXPR_C"/>
    <property type="match status" value="1"/>
</dbReference>
<evidence type="ECO:0000259" key="12">
    <source>
        <dbReference type="Pfam" id="PF13288"/>
    </source>
</evidence>
<evidence type="ECO:0000313" key="13">
    <source>
        <dbReference type="EMBL" id="SEB40601.1"/>
    </source>
</evidence>
<proteinExistence type="inferred from homology"/>
<comment type="function">
    <text evidence="9">Catalyzes the NADPH-dependent rearrangement and reduction of 1-deoxy-D-xylulose-5-phosphate (DXP) to 2-C-methyl-D-erythritol 4-phosphate (MEP).</text>
</comment>
<feature type="binding site" evidence="9">
    <location>
        <position position="232"/>
    </location>
    <ligand>
        <name>1-deoxy-D-xylulose 5-phosphate</name>
        <dbReference type="ChEBI" id="CHEBI:57792"/>
    </ligand>
</feature>
<dbReference type="GO" id="GO:0051484">
    <property type="term" value="P:isopentenyl diphosphate biosynthetic process, methylerythritol 4-phosphate pathway involved in terpenoid biosynthetic process"/>
    <property type="evidence" value="ECO:0007669"/>
    <property type="project" value="UniProtKB-ARBA"/>
</dbReference>
<dbReference type="FunFam" id="3.40.50.720:FF:000045">
    <property type="entry name" value="1-deoxy-D-xylulose 5-phosphate reductoisomerase"/>
    <property type="match status" value="1"/>
</dbReference>
<dbReference type="AlphaFoldDB" id="A0AB38A4I4"/>
<comment type="pathway">
    <text evidence="1 9">Isoprenoid biosynthesis; isopentenyl diphosphate biosynthesis via DXP pathway; isopentenyl diphosphate from 1-deoxy-D-xylulose 5-phosphate: step 1/6.</text>
</comment>
<feature type="binding site" evidence="9">
    <location>
        <position position="187"/>
    </location>
    <ligand>
        <name>1-deoxy-D-xylulose 5-phosphate</name>
        <dbReference type="ChEBI" id="CHEBI:57792"/>
    </ligand>
</feature>
<comment type="similarity">
    <text evidence="2 9">Belongs to the DXR family.</text>
</comment>
<feature type="binding site" evidence="9">
    <location>
        <position position="161"/>
    </location>
    <ligand>
        <name>Mn(2+)</name>
        <dbReference type="ChEBI" id="CHEBI:29035"/>
    </ligand>
</feature>
<dbReference type="InterPro" id="IPR036169">
    <property type="entry name" value="DXPR_C_sf"/>
</dbReference>
<feature type="binding site" evidence="9">
    <location>
        <position position="52"/>
    </location>
    <ligand>
        <name>NADPH</name>
        <dbReference type="ChEBI" id="CHEBI:57783"/>
    </ligand>
</feature>
<evidence type="ECO:0000256" key="4">
    <source>
        <dbReference type="ARBA" id="ARBA00022857"/>
    </source>
</evidence>
<dbReference type="Pfam" id="PF02670">
    <property type="entry name" value="DXP_reductoisom"/>
    <property type="match status" value="1"/>
</dbReference>
<dbReference type="RefSeq" id="WP_002563659.1">
    <property type="nucleotide sequence ID" value="NZ_CALJSN010000005.1"/>
</dbReference>
<dbReference type="InterPro" id="IPR013644">
    <property type="entry name" value="DXP_reductoisomerase_C"/>
</dbReference>
<organism evidence="13 14">
    <name type="scientific">Atopobium minutum</name>
    <dbReference type="NCBI Taxonomy" id="1381"/>
    <lineage>
        <taxon>Bacteria</taxon>
        <taxon>Bacillati</taxon>
        <taxon>Actinomycetota</taxon>
        <taxon>Coriobacteriia</taxon>
        <taxon>Coriobacteriales</taxon>
        <taxon>Atopobiaceae</taxon>
        <taxon>Atopobium</taxon>
    </lineage>
</organism>
<dbReference type="Pfam" id="PF08436">
    <property type="entry name" value="DXP_redisom_C"/>
    <property type="match status" value="1"/>
</dbReference>
<dbReference type="NCBIfam" id="TIGR00243">
    <property type="entry name" value="Dxr"/>
    <property type="match status" value="1"/>
</dbReference>
<feature type="binding site" evidence="9">
    <location>
        <position position="139"/>
    </location>
    <ligand>
        <name>NADPH</name>
        <dbReference type="ChEBI" id="CHEBI:57783"/>
    </ligand>
</feature>
<feature type="binding site" evidence="9">
    <location>
        <position position="138"/>
    </location>
    <ligand>
        <name>1-deoxy-D-xylulose 5-phosphate</name>
        <dbReference type="ChEBI" id="CHEBI:57792"/>
    </ligand>
</feature>
<dbReference type="GO" id="GO:0030604">
    <property type="term" value="F:1-deoxy-D-xylulose-5-phosphate reductoisomerase activity"/>
    <property type="evidence" value="ECO:0007669"/>
    <property type="project" value="UniProtKB-UniRule"/>
</dbReference>
<keyword evidence="6 9" id="KW-0464">Manganese</keyword>
<feature type="binding site" evidence="9">
    <location>
        <position position="163"/>
    </location>
    <ligand>
        <name>1-deoxy-D-xylulose 5-phosphate</name>
        <dbReference type="ChEBI" id="CHEBI:57792"/>
    </ligand>
</feature>
<evidence type="ECO:0000259" key="11">
    <source>
        <dbReference type="Pfam" id="PF08436"/>
    </source>
</evidence>
<feature type="domain" description="DXP reductoisomerase C-terminal" evidence="12">
    <location>
        <begin position="272"/>
        <end position="388"/>
    </location>
</feature>
<dbReference type="SUPFAM" id="SSF69055">
    <property type="entry name" value="1-deoxy-D-xylulose-5-phosphate reductoisomerase, C-terminal domain"/>
    <property type="match status" value="1"/>
</dbReference>
<feature type="domain" description="1-deoxy-D-xylulose 5-phosphate reductoisomerase N-terminal" evidence="10">
    <location>
        <begin position="19"/>
        <end position="145"/>
    </location>
</feature>
<comment type="cofactor">
    <cofactor evidence="9">
        <name>Mg(2+)</name>
        <dbReference type="ChEBI" id="CHEBI:18420"/>
    </cofactor>
    <cofactor evidence="9">
        <name>Mn(2+)</name>
        <dbReference type="ChEBI" id="CHEBI:29035"/>
    </cofactor>
</comment>
<dbReference type="InterPro" id="IPR036291">
    <property type="entry name" value="NAD(P)-bd_dom_sf"/>
</dbReference>
<comment type="catalytic activity">
    <reaction evidence="8">
        <text>2-C-methyl-D-erythritol 4-phosphate + NADP(+) = 1-deoxy-D-xylulose 5-phosphate + NADPH + H(+)</text>
        <dbReference type="Rhea" id="RHEA:13717"/>
        <dbReference type="ChEBI" id="CHEBI:15378"/>
        <dbReference type="ChEBI" id="CHEBI:57783"/>
        <dbReference type="ChEBI" id="CHEBI:57792"/>
        <dbReference type="ChEBI" id="CHEBI:58262"/>
        <dbReference type="ChEBI" id="CHEBI:58349"/>
        <dbReference type="EC" id="1.1.1.267"/>
    </reaction>
    <physiologicalReaction direction="right-to-left" evidence="8">
        <dbReference type="Rhea" id="RHEA:13719"/>
    </physiologicalReaction>
</comment>
<feature type="binding site" evidence="9">
    <location>
        <position position="228"/>
    </location>
    <ligand>
        <name>1-deoxy-D-xylulose 5-phosphate</name>
        <dbReference type="ChEBI" id="CHEBI:57792"/>
    </ligand>
</feature>
<comment type="caution">
    <text evidence="13">The sequence shown here is derived from an EMBL/GenBank/DDBJ whole genome shotgun (WGS) entry which is preliminary data.</text>
</comment>
<evidence type="ECO:0000259" key="10">
    <source>
        <dbReference type="Pfam" id="PF02670"/>
    </source>
</evidence>
<dbReference type="PIRSF" id="PIRSF006205">
    <property type="entry name" value="Dxp_reductismrs"/>
    <property type="match status" value="1"/>
</dbReference>
<dbReference type="Gene3D" id="3.40.50.720">
    <property type="entry name" value="NAD(P)-binding Rossmann-like Domain"/>
    <property type="match status" value="1"/>
</dbReference>
<dbReference type="PANTHER" id="PTHR30525:SF0">
    <property type="entry name" value="1-DEOXY-D-XYLULOSE 5-PHOSPHATE REDUCTOISOMERASE, CHLOROPLASTIC"/>
    <property type="match status" value="1"/>
</dbReference>
<keyword evidence="9" id="KW-0460">Magnesium</keyword>
<evidence type="ECO:0000256" key="5">
    <source>
        <dbReference type="ARBA" id="ARBA00023002"/>
    </source>
</evidence>
<gene>
    <name evidence="9" type="primary">dxr</name>
    <name evidence="13" type="ORF">SAMN04489746_0104</name>
</gene>
<dbReference type="InterPro" id="IPR026877">
    <property type="entry name" value="DXPR_C"/>
</dbReference>
<feature type="binding site" evidence="9">
    <location>
        <position position="27"/>
    </location>
    <ligand>
        <name>NADPH</name>
        <dbReference type="ChEBI" id="CHEBI:57783"/>
    </ligand>
</feature>
<feature type="binding site" evidence="9">
    <location>
        <position position="163"/>
    </location>
    <ligand>
        <name>Mn(2+)</name>
        <dbReference type="ChEBI" id="CHEBI:29035"/>
    </ligand>
</feature>
<dbReference type="SUPFAM" id="SSF55347">
    <property type="entry name" value="Glyceraldehyde-3-phosphate dehydrogenase-like, C-terminal domain"/>
    <property type="match status" value="1"/>
</dbReference>
<evidence type="ECO:0000256" key="1">
    <source>
        <dbReference type="ARBA" id="ARBA00005094"/>
    </source>
</evidence>
<dbReference type="EMBL" id="FNSH01000001">
    <property type="protein sequence ID" value="SEB40601.1"/>
    <property type="molecule type" value="Genomic_DNA"/>
</dbReference>
<evidence type="ECO:0000256" key="3">
    <source>
        <dbReference type="ARBA" id="ARBA00022723"/>
    </source>
</evidence>
<dbReference type="Gene3D" id="1.10.1740.10">
    <property type="match status" value="1"/>
</dbReference>
<feature type="binding site" evidence="9">
    <location>
        <position position="137"/>
    </location>
    <ligand>
        <name>NADPH</name>
        <dbReference type="ChEBI" id="CHEBI:57783"/>
    </ligand>
</feature>
<dbReference type="GO" id="GO:0030145">
    <property type="term" value="F:manganese ion binding"/>
    <property type="evidence" value="ECO:0007669"/>
    <property type="project" value="TreeGrafter"/>
</dbReference>
<evidence type="ECO:0000256" key="8">
    <source>
        <dbReference type="ARBA" id="ARBA00048543"/>
    </source>
</evidence>
<keyword evidence="4 9" id="KW-0521">NADP</keyword>
<feature type="binding site" evidence="9">
    <location>
        <position position="26"/>
    </location>
    <ligand>
        <name>NADPH</name>
        <dbReference type="ChEBI" id="CHEBI:57783"/>
    </ligand>
</feature>
<dbReference type="GO" id="GO:0070402">
    <property type="term" value="F:NADPH binding"/>
    <property type="evidence" value="ECO:0007669"/>
    <property type="project" value="InterPro"/>
</dbReference>
<feature type="binding site" evidence="9">
    <location>
        <position position="216"/>
    </location>
    <ligand>
        <name>NADPH</name>
        <dbReference type="ChEBI" id="CHEBI:57783"/>
    </ligand>
</feature>
<evidence type="ECO:0000256" key="6">
    <source>
        <dbReference type="ARBA" id="ARBA00023211"/>
    </source>
</evidence>
<dbReference type="SUPFAM" id="SSF51735">
    <property type="entry name" value="NAD(P)-binding Rossmann-fold domains"/>
    <property type="match status" value="1"/>
</dbReference>
<feature type="domain" description="1-deoxy-D-xylulose 5-phosphate reductoisomerase C-terminal" evidence="11">
    <location>
        <begin position="157"/>
        <end position="240"/>
    </location>
</feature>
<feature type="binding site" evidence="9">
    <location>
        <position position="51"/>
    </location>
    <ligand>
        <name>NADPH</name>
        <dbReference type="ChEBI" id="CHEBI:57783"/>
    </ligand>
</feature>
<protein>
    <recommendedName>
        <fullName evidence="9">1-deoxy-D-xylulose 5-phosphate reductoisomerase</fullName>
        <shortName evidence="9">DXP reductoisomerase</shortName>
        <ecNumber evidence="9">1.1.1.267</ecNumber>
    </recommendedName>
    <alternativeName>
        <fullName evidence="9">1-deoxyxylulose-5-phosphate reductoisomerase</fullName>
    </alternativeName>
    <alternativeName>
        <fullName evidence="9">2-C-methyl-D-erythritol 4-phosphate synthase</fullName>
    </alternativeName>
</protein>
<evidence type="ECO:0000256" key="2">
    <source>
        <dbReference type="ARBA" id="ARBA00006825"/>
    </source>
</evidence>
<feature type="binding site" evidence="9">
    <location>
        <position position="28"/>
    </location>
    <ligand>
        <name>NADPH</name>
        <dbReference type="ChEBI" id="CHEBI:57783"/>
    </ligand>
</feature>
<evidence type="ECO:0000256" key="9">
    <source>
        <dbReference type="HAMAP-Rule" id="MF_00183"/>
    </source>
</evidence>
<feature type="binding site" evidence="9">
    <location>
        <position position="229"/>
    </location>
    <ligand>
        <name>1-deoxy-D-xylulose 5-phosphate</name>
        <dbReference type="ChEBI" id="CHEBI:57792"/>
    </ligand>
</feature>
<keyword evidence="5 9" id="KW-0560">Oxidoreductase</keyword>
<dbReference type="InterPro" id="IPR003821">
    <property type="entry name" value="DXP_reductoisomerase"/>
</dbReference>
<sequence length="398" mass="43364">MSIFEAPWPEVKRPEVLRIAILGATGSIGTQALEVCRKHAHRLQVVALSAARSADELIELAQEFGVKHLALADENQRTAAAVNQLGSDVQLGFGNQAVADLTTLDEVDLVLVSVVGAAGILPTYTALINNKTVALANKEALVCAGELLMPLVKPGKLIPVDSEHSAIFQCLLGTQPQQVSRIWLTCSGGPFYGKSVAELRNVTADQALKHPNWKMGPKITIDSATLMNKGLEILEAHHLFGVAIDDIQVLVQRQSRIHSMIETIDGSVIAQLGPSDMRGPIQLAFSYPERWEAPATPVNFFEQTSLDFGPADDQTFRCLELARQAGRTGKTLPCILNAANEVANLAFRQHKLSFLQIAQLVEKVMDHIPVQDLVSLEQLTEVDTHARTVAEQYIREVI</sequence>
<keyword evidence="7 9" id="KW-0414">Isoprene biosynthesis</keyword>
<dbReference type="InterPro" id="IPR013512">
    <property type="entry name" value="DXP_reductoisomerase_N"/>
</dbReference>
<dbReference type="PANTHER" id="PTHR30525">
    <property type="entry name" value="1-DEOXY-D-XYLULOSE 5-PHOSPHATE REDUCTOISOMERASE"/>
    <property type="match status" value="1"/>
</dbReference>
<feature type="binding site" evidence="9">
    <location>
        <position position="232"/>
    </location>
    <ligand>
        <name>Mn(2+)</name>
        <dbReference type="ChEBI" id="CHEBI:29035"/>
    </ligand>
</feature>
<feature type="binding site" evidence="9">
    <location>
        <position position="162"/>
    </location>
    <ligand>
        <name>1-deoxy-D-xylulose 5-phosphate</name>
        <dbReference type="ChEBI" id="CHEBI:57792"/>
    </ligand>
</feature>
<dbReference type="HAMAP" id="MF_00183">
    <property type="entry name" value="DXP_reductoisom"/>
    <property type="match status" value="1"/>
</dbReference>